<feature type="domain" description="BACON" evidence="3">
    <location>
        <begin position="774"/>
        <end position="853"/>
    </location>
</feature>
<feature type="domain" description="BACON" evidence="3">
    <location>
        <begin position="408"/>
        <end position="494"/>
    </location>
</feature>
<dbReference type="InterPro" id="IPR024361">
    <property type="entry name" value="BACON"/>
</dbReference>
<dbReference type="EMBL" id="BNJK01000001">
    <property type="protein sequence ID" value="GHO93359.1"/>
    <property type="molecule type" value="Genomic_DNA"/>
</dbReference>
<name>A0A8J3IDG2_9CHLR</name>
<evidence type="ECO:0000256" key="2">
    <source>
        <dbReference type="SAM" id="Phobius"/>
    </source>
</evidence>
<dbReference type="PRINTS" id="PR01217">
    <property type="entry name" value="PRICHEXTENSN"/>
</dbReference>
<sequence>MKRIRCPNCGKELPDWANYCAFCGEMITPSSIKLLNDQRIARQQAEEQIAAQDTLVPASSSVQREIHPQDLEMTMPGVRGGQTNVATVISTPGRLRRGLITRPLLDDLMDQASQEMDEDEFHPATWHKDVELTPNRLKPSYPPRPTPPRVPVPFARRSHTPGIVVWASMLVMIALVLSGVFGVFVSLGRGLAGATPESNEMALQVTPSSVAVGGLITLRGTNFTPHTQVGLTRDNAMPMWDTAGNTIITTDAHGSFSDTVQVLQDWGALPHTLNAEDAVTHKTVSFPILVTGESGPSRPGHFHLSVNSLDLGTGDPSESSVKTVALTNTGGGLISWQAHTSVTWLLVSPASGSFISGQTTQVKIAVDRSKLQPGPYSARITFASNGGSDTIEVKMQVTALQSGNQAIMQISPAVLSFSATDGGSSPAPQTVTINNPGGQQLNWHASSNSQWLSASPQSGMVDKDSQDSVTVKVDTGHLLPGTYNGVITFDSTGSDDAQNTPQSVYVSVTVGPRCTLAAQPTQLNFTSVYRLSSPDSQTVNLGTSQNCKSAISWTATTSDNWISLSAKSGKTPSNPTVDINTAGLAPGVYHGSIAFSSSMGTQTVAVTYTMGQSTTPLMSASPSSLSFSAVAGQQSPASRNITVSNTGGGTFKWSASASTSNGGDWLSVSPTSGQLSAQPSNTQSASTTLLGATGLFDAPAAGQLASHQSINLKVSATLSNSLAPGTYNGSITINATDSSGHSAGGSPRTIPVSFVVQGACSISTSPNGFNFVSSANQATQLAAQKLTIKADGACPHAVNWNASLSGSWLSASSTSGKVAANQSSTVNLSASTSGLKAGTYNGSVTITATDSSTGASLGNAIQIPVTLSIQPSCSLQQPSQSAVGFNAEEGMDASPKTKTFTVSVSGACSGSVTIATKTTLGSGSNWLSLSPSSASISAGQSATFTVSVNAKNLQAGNYTGSIALTATNGGVAIEGSPQTVGVSLAVQSSPTLGVSPSSLSIPVTTGQASLPVSISNHGGSAMKWTAALAQDAPSYVSLSGGGTHTLNGNASTSVTVSVNATGINGGHGPISTYLTITAVDATTGKAASNSPIKVPITINVASASLQVSDTSLSFSTTEGNNPQSQSVTITNNGGDTTGWSASDTPSWLSVSPESGNGKSGASTKVTFSVDASKLKGSTTPYSAQVQFTPASGNAVTVTVLLTVHSAQPTPTPTATPTPTPKPSPTATTVVPTPTPPPQKPTPTATATPTPTPTSEPTKVPTAKPTQAKPTPTPTPTATPTPTQAPTATSKPTRVPPSPTAKPTVKPTPKPTHVSFTPTPKPTAKPTPKPTAKPTHTRATPTPRPTVTPTSSSVQPTPTGTPTSKPTVIPAIYVSAGLSKID</sequence>
<comment type="caution">
    <text evidence="4">The sequence shown here is derived from an EMBL/GenBank/DDBJ whole genome shotgun (WGS) entry which is preliminary data.</text>
</comment>
<dbReference type="Gene3D" id="2.60.40.10">
    <property type="entry name" value="Immunoglobulins"/>
    <property type="match status" value="6"/>
</dbReference>
<dbReference type="PANTHER" id="PTHR37842">
    <property type="match status" value="1"/>
</dbReference>
<dbReference type="RefSeq" id="WP_220204146.1">
    <property type="nucleotide sequence ID" value="NZ_BNJK01000001.1"/>
</dbReference>
<feature type="domain" description="BACON" evidence="3">
    <location>
        <begin position="618"/>
        <end position="681"/>
    </location>
</feature>
<keyword evidence="2" id="KW-0812">Transmembrane</keyword>
<feature type="compositionally biased region" description="Pro residues" evidence="1">
    <location>
        <begin position="1293"/>
        <end position="1309"/>
    </location>
</feature>
<evidence type="ECO:0000256" key="1">
    <source>
        <dbReference type="SAM" id="MobiDB-lite"/>
    </source>
</evidence>
<feature type="domain" description="BACON" evidence="3">
    <location>
        <begin position="305"/>
        <end position="396"/>
    </location>
</feature>
<keyword evidence="5" id="KW-1185">Reference proteome</keyword>
<dbReference type="PANTHER" id="PTHR37842:SF2">
    <property type="entry name" value="GYLCOSYL HYDROLASE 115 C-TERMINAL DOMAIN-CONTAINING PROTEIN"/>
    <property type="match status" value="1"/>
</dbReference>
<protein>
    <recommendedName>
        <fullName evidence="3">BACON domain-containing protein</fullName>
    </recommendedName>
</protein>
<feature type="compositionally biased region" description="Low complexity" evidence="1">
    <location>
        <begin position="1241"/>
        <end position="1269"/>
    </location>
</feature>
<proteinExistence type="predicted"/>
<feature type="domain" description="BACON" evidence="3">
    <location>
        <begin position="517"/>
        <end position="607"/>
    </location>
</feature>
<feature type="compositionally biased region" description="Pro residues" evidence="1">
    <location>
        <begin position="140"/>
        <end position="151"/>
    </location>
</feature>
<feature type="compositionally biased region" description="Low complexity" evidence="1">
    <location>
        <begin position="1279"/>
        <end position="1292"/>
    </location>
</feature>
<gene>
    <name evidence="4" type="ORF">KSF_034070</name>
</gene>
<feature type="region of interest" description="Disordered" evidence="1">
    <location>
        <begin position="134"/>
        <end position="153"/>
    </location>
</feature>
<feature type="region of interest" description="Disordered" evidence="1">
    <location>
        <begin position="1206"/>
        <end position="1367"/>
    </location>
</feature>
<keyword evidence="2" id="KW-1133">Transmembrane helix</keyword>
<dbReference type="Pfam" id="PF19190">
    <property type="entry name" value="BACON_2"/>
    <property type="match status" value="7"/>
</dbReference>
<feature type="compositionally biased region" description="Pro residues" evidence="1">
    <location>
        <begin position="1318"/>
        <end position="1330"/>
    </location>
</feature>
<accession>A0A8J3IDG2</accession>
<dbReference type="Proteomes" id="UP000597444">
    <property type="component" value="Unassembled WGS sequence"/>
</dbReference>
<dbReference type="InterPro" id="IPR013783">
    <property type="entry name" value="Ig-like_fold"/>
</dbReference>
<keyword evidence="2" id="KW-0472">Membrane</keyword>
<organism evidence="4 5">
    <name type="scientific">Reticulibacter mediterranei</name>
    <dbReference type="NCBI Taxonomy" id="2778369"/>
    <lineage>
        <taxon>Bacteria</taxon>
        <taxon>Bacillati</taxon>
        <taxon>Chloroflexota</taxon>
        <taxon>Ktedonobacteria</taxon>
        <taxon>Ktedonobacterales</taxon>
        <taxon>Reticulibacteraceae</taxon>
        <taxon>Reticulibacter</taxon>
    </lineage>
</organism>
<feature type="compositionally biased region" description="Pro residues" evidence="1">
    <location>
        <begin position="1209"/>
        <end position="1223"/>
    </location>
</feature>
<reference evidence="4" key="1">
    <citation type="submission" date="2020-10" db="EMBL/GenBank/DDBJ databases">
        <title>Taxonomic study of unclassified bacteria belonging to the class Ktedonobacteria.</title>
        <authorList>
            <person name="Yabe S."/>
            <person name="Wang C.M."/>
            <person name="Zheng Y."/>
            <person name="Sakai Y."/>
            <person name="Cavaletti L."/>
            <person name="Monciardini P."/>
            <person name="Donadio S."/>
        </authorList>
    </citation>
    <scope>NUCLEOTIDE SEQUENCE</scope>
    <source>
        <strain evidence="4">ID150040</strain>
    </source>
</reference>
<evidence type="ECO:0000313" key="4">
    <source>
        <dbReference type="EMBL" id="GHO93359.1"/>
    </source>
</evidence>
<feature type="region of interest" description="Disordered" evidence="1">
    <location>
        <begin position="662"/>
        <end position="684"/>
    </location>
</feature>
<feature type="transmembrane region" description="Helical" evidence="2">
    <location>
        <begin position="163"/>
        <end position="187"/>
    </location>
</feature>
<evidence type="ECO:0000259" key="3">
    <source>
        <dbReference type="Pfam" id="PF19190"/>
    </source>
</evidence>
<feature type="domain" description="BACON" evidence="3">
    <location>
        <begin position="1105"/>
        <end position="1179"/>
    </location>
</feature>
<feature type="compositionally biased region" description="Low complexity" evidence="1">
    <location>
        <begin position="1331"/>
        <end position="1366"/>
    </location>
</feature>
<dbReference type="CDD" id="cd14948">
    <property type="entry name" value="BACON"/>
    <property type="match status" value="1"/>
</dbReference>
<evidence type="ECO:0000313" key="5">
    <source>
        <dbReference type="Proteomes" id="UP000597444"/>
    </source>
</evidence>
<feature type="domain" description="BACON" evidence="3">
    <location>
        <begin position="894"/>
        <end position="967"/>
    </location>
</feature>
<feature type="region of interest" description="Disordered" evidence="1">
    <location>
        <begin position="1112"/>
        <end position="1162"/>
    </location>
</feature>